<proteinExistence type="predicted"/>
<keyword evidence="3" id="KW-1185">Reference proteome</keyword>
<evidence type="ECO:0000256" key="1">
    <source>
        <dbReference type="SAM" id="MobiDB-lite"/>
    </source>
</evidence>
<name>A0A8K1C326_PYTOL</name>
<dbReference type="AlphaFoldDB" id="A0A8K1C326"/>
<feature type="region of interest" description="Disordered" evidence="1">
    <location>
        <begin position="41"/>
        <end position="61"/>
    </location>
</feature>
<protein>
    <submittedName>
        <fullName evidence="2">Uncharacterized protein</fullName>
    </submittedName>
</protein>
<reference evidence="2" key="1">
    <citation type="submission" date="2019-03" db="EMBL/GenBank/DDBJ databases">
        <title>Long read genome sequence of the mycoparasitic Pythium oligandrum ATCC 38472 isolated from sugarbeet rhizosphere.</title>
        <authorList>
            <person name="Gaulin E."/>
        </authorList>
    </citation>
    <scope>NUCLEOTIDE SEQUENCE</scope>
    <source>
        <strain evidence="2">ATCC 38472_TT</strain>
    </source>
</reference>
<evidence type="ECO:0000313" key="2">
    <source>
        <dbReference type="EMBL" id="TMW55504.1"/>
    </source>
</evidence>
<dbReference type="EMBL" id="SPLM01000147">
    <property type="protein sequence ID" value="TMW55504.1"/>
    <property type="molecule type" value="Genomic_DNA"/>
</dbReference>
<accession>A0A8K1C326</accession>
<gene>
    <name evidence="2" type="ORF">Poli38472_010386</name>
</gene>
<comment type="caution">
    <text evidence="2">The sequence shown here is derived from an EMBL/GenBank/DDBJ whole genome shotgun (WGS) entry which is preliminary data.</text>
</comment>
<dbReference type="Proteomes" id="UP000794436">
    <property type="component" value="Unassembled WGS sequence"/>
</dbReference>
<evidence type="ECO:0000313" key="3">
    <source>
        <dbReference type="Proteomes" id="UP000794436"/>
    </source>
</evidence>
<sequence length="113" mass="12638">MASKITTISLSTKDYQDGGEAMTSRHRVKIYFQDDALRERSQANSQQLLTPASGPDGDNDNSAFMAKKALKYRKVFERMSGVDVNSPGFDASKFLGVEWCKTICLKTYCEDPQ</sequence>
<organism evidence="2 3">
    <name type="scientific">Pythium oligandrum</name>
    <name type="common">Mycoparasitic fungus</name>
    <dbReference type="NCBI Taxonomy" id="41045"/>
    <lineage>
        <taxon>Eukaryota</taxon>
        <taxon>Sar</taxon>
        <taxon>Stramenopiles</taxon>
        <taxon>Oomycota</taxon>
        <taxon>Peronosporomycetes</taxon>
        <taxon>Pythiales</taxon>
        <taxon>Pythiaceae</taxon>
        <taxon>Pythium</taxon>
    </lineage>
</organism>
<dbReference type="OrthoDB" id="76256at2759"/>